<dbReference type="Proteomes" id="UP000251584">
    <property type="component" value="Unassembled WGS sequence"/>
</dbReference>
<organism evidence="1 2">
    <name type="scientific">Citrobacter koseri</name>
    <name type="common">Citrobacter diversus</name>
    <dbReference type="NCBI Taxonomy" id="545"/>
    <lineage>
        <taxon>Bacteria</taxon>
        <taxon>Pseudomonadati</taxon>
        <taxon>Pseudomonadota</taxon>
        <taxon>Gammaproteobacteria</taxon>
        <taxon>Enterobacterales</taxon>
        <taxon>Enterobacteriaceae</taxon>
        <taxon>Citrobacter</taxon>
    </lineage>
</organism>
<dbReference type="AlphaFoldDB" id="A0A2X2VLI2"/>
<proteinExistence type="predicted"/>
<sequence length="125" mass="14420">MIYQCYTCGRTTFEINCPWCTGITSVKTSAWGSSSSTVLTSEIQRMTPLNPSFYPEFQYQSKVVLKDLFGKKKEKIQINQLLESILEKCSSLKDPYFTNFIYTSRFSHNNKSEANFSACNKYLLM</sequence>
<dbReference type="EMBL" id="UAVY01000004">
    <property type="protein sequence ID" value="SQB29508.1"/>
    <property type="molecule type" value="Genomic_DNA"/>
</dbReference>
<name>A0A2X2VLI2_CITKO</name>
<gene>
    <name evidence="1" type="ORF">NCTC10786_03239</name>
</gene>
<evidence type="ECO:0000313" key="2">
    <source>
        <dbReference type="Proteomes" id="UP000251584"/>
    </source>
</evidence>
<reference evidence="1 2" key="1">
    <citation type="submission" date="2018-06" db="EMBL/GenBank/DDBJ databases">
        <authorList>
            <consortium name="Pathogen Informatics"/>
            <person name="Doyle S."/>
        </authorList>
    </citation>
    <scope>NUCLEOTIDE SEQUENCE [LARGE SCALE GENOMIC DNA]</scope>
    <source>
        <strain evidence="1 2">NCTC10786</strain>
    </source>
</reference>
<accession>A0A2X2VLI2</accession>
<evidence type="ECO:0000313" key="1">
    <source>
        <dbReference type="EMBL" id="SQB29508.1"/>
    </source>
</evidence>
<protein>
    <submittedName>
        <fullName evidence="1">Uncharacterized protein</fullName>
    </submittedName>
</protein>